<gene>
    <name evidence="4" type="ORF">HFQ13_06195</name>
</gene>
<dbReference type="CDD" id="cd03801">
    <property type="entry name" value="GT4_PimA-like"/>
    <property type="match status" value="1"/>
</dbReference>
<evidence type="ECO:0000256" key="1">
    <source>
        <dbReference type="ARBA" id="ARBA00022676"/>
    </source>
</evidence>
<dbReference type="Pfam" id="PF00534">
    <property type="entry name" value="Glycos_transf_1"/>
    <property type="match status" value="1"/>
</dbReference>
<dbReference type="AlphaFoldDB" id="A0AAE2YPE0"/>
<dbReference type="Gene3D" id="3.40.50.2000">
    <property type="entry name" value="Glycogen Phosphorylase B"/>
    <property type="match status" value="2"/>
</dbReference>
<proteinExistence type="predicted"/>
<name>A0AAE2YPE0_9PROT</name>
<dbReference type="Proteomes" id="UP001197378">
    <property type="component" value="Unassembled WGS sequence"/>
</dbReference>
<accession>A0AAE2YPE0</accession>
<comment type="caution">
    <text evidence="4">The sequence shown here is derived from an EMBL/GenBank/DDBJ whole genome shotgun (WGS) entry which is preliminary data.</text>
</comment>
<dbReference type="GO" id="GO:0016757">
    <property type="term" value="F:glycosyltransferase activity"/>
    <property type="evidence" value="ECO:0007669"/>
    <property type="project" value="UniProtKB-KW"/>
</dbReference>
<keyword evidence="1" id="KW-0328">Glycosyltransferase</keyword>
<evidence type="ECO:0000313" key="4">
    <source>
        <dbReference type="EMBL" id="MBU2787795.1"/>
    </source>
</evidence>
<keyword evidence="2" id="KW-0808">Transferase</keyword>
<sequence length="377" mass="42315">MKITILSGPCLPVPPLQGGATEKLWHILGQKFAEAGHEVTHVSRTWTGLPDRELQEGVRHIRIPGFDAGPKQYVNRVLDFRYALRAASVIPRDSDVVVTNTFSAPIVLPWRSRAAIYVLVGRMPKGQMRLYWRAARLQAPSSAVAQAIAKELPANQADRIKVVPLPLPFEVRDLGPVDWLRKEKSILYCGRLHPEKGLHLLNMLASRLPSDWRLDIVGPWQFHEGGGGEEYLKTLQETLGVRDNVRFHGPVYEKERLFDFYQRASLFVYPSVAERGETFGLAPLEAMAWGCVPVVSNLQCFKDFIFHGMNGMSFDHRASDAVEQLASALLELISNPSDLNRLAQAALEVRNSHAPERIAQLFLEDFRTLIDKPVSVS</sequence>
<evidence type="ECO:0000313" key="5">
    <source>
        <dbReference type="Proteomes" id="UP001197378"/>
    </source>
</evidence>
<feature type="domain" description="Glycosyl transferase family 1" evidence="3">
    <location>
        <begin position="182"/>
        <end position="346"/>
    </location>
</feature>
<dbReference type="PANTHER" id="PTHR12526">
    <property type="entry name" value="GLYCOSYLTRANSFERASE"/>
    <property type="match status" value="1"/>
</dbReference>
<evidence type="ECO:0000259" key="3">
    <source>
        <dbReference type="Pfam" id="PF00534"/>
    </source>
</evidence>
<dbReference type="InterPro" id="IPR001296">
    <property type="entry name" value="Glyco_trans_1"/>
</dbReference>
<dbReference type="PANTHER" id="PTHR12526:SF510">
    <property type="entry name" value="D-INOSITOL 3-PHOSPHATE GLYCOSYLTRANSFERASE"/>
    <property type="match status" value="1"/>
</dbReference>
<reference evidence="4" key="1">
    <citation type="journal article" date="2021" name="ISME J.">
        <title>Genomic evolution of the class Acidithiobacillia: deep-branching Proteobacteria living in extreme acidic conditions.</title>
        <authorList>
            <person name="Moya-Beltran A."/>
            <person name="Beard S."/>
            <person name="Rojas-Villalobos C."/>
            <person name="Issotta F."/>
            <person name="Gallardo Y."/>
            <person name="Ulloa R."/>
            <person name="Giaveno A."/>
            <person name="Degli Esposti M."/>
            <person name="Johnson D.B."/>
            <person name="Quatrini R."/>
        </authorList>
    </citation>
    <scope>NUCLEOTIDE SEQUENCE</scope>
    <source>
        <strain evidence="4">VAN18-1</strain>
    </source>
</reference>
<evidence type="ECO:0000256" key="2">
    <source>
        <dbReference type="ARBA" id="ARBA00022679"/>
    </source>
</evidence>
<dbReference type="SUPFAM" id="SSF53756">
    <property type="entry name" value="UDP-Glycosyltransferase/glycogen phosphorylase"/>
    <property type="match status" value="1"/>
</dbReference>
<dbReference type="EMBL" id="JAAXYO010000067">
    <property type="protein sequence ID" value="MBU2787795.1"/>
    <property type="molecule type" value="Genomic_DNA"/>
</dbReference>
<organism evidence="4 5">
    <name type="scientific">Igneacidithiobacillus copahuensis</name>
    <dbReference type="NCBI Taxonomy" id="2724909"/>
    <lineage>
        <taxon>Bacteria</taxon>
        <taxon>Pseudomonadati</taxon>
        <taxon>Pseudomonadota</taxon>
        <taxon>Acidithiobacillia</taxon>
        <taxon>Acidithiobacillales</taxon>
        <taxon>Acidithiobacillaceae</taxon>
        <taxon>Igneacidithiobacillus</taxon>
    </lineage>
</organism>
<dbReference type="RefSeq" id="WP_215885441.1">
    <property type="nucleotide sequence ID" value="NZ_JAAXYO010000067.1"/>
</dbReference>
<protein>
    <submittedName>
        <fullName evidence="4">Glycosyltransferase family 4 protein</fullName>
    </submittedName>
</protein>
<keyword evidence="5" id="KW-1185">Reference proteome</keyword>